<dbReference type="PANTHER" id="PTHR31551">
    <property type="entry name" value="PRE-MRNA-SPLICING FACTOR CWF18"/>
    <property type="match status" value="1"/>
</dbReference>
<keyword evidence="3" id="KW-1185">Reference proteome</keyword>
<reference evidence="3" key="1">
    <citation type="journal article" date="2014" name="Proc. Natl. Acad. Sci. U.S.A.">
        <title>Extensive sampling of basidiomycete genomes demonstrates inadequacy of the white-rot/brown-rot paradigm for wood decay fungi.</title>
        <authorList>
            <person name="Riley R."/>
            <person name="Salamov A.A."/>
            <person name="Brown D.W."/>
            <person name="Nagy L.G."/>
            <person name="Floudas D."/>
            <person name="Held B.W."/>
            <person name="Levasseur A."/>
            <person name="Lombard V."/>
            <person name="Morin E."/>
            <person name="Otillar R."/>
            <person name="Lindquist E.A."/>
            <person name="Sun H."/>
            <person name="LaButti K.M."/>
            <person name="Schmutz J."/>
            <person name="Jabbour D."/>
            <person name="Luo H."/>
            <person name="Baker S.E."/>
            <person name="Pisabarro A.G."/>
            <person name="Walton J.D."/>
            <person name="Blanchette R.A."/>
            <person name="Henrissat B."/>
            <person name="Martin F."/>
            <person name="Cullen D."/>
            <person name="Hibbett D.S."/>
            <person name="Grigoriev I.V."/>
        </authorList>
    </citation>
    <scope>NUCLEOTIDE SEQUENCE [LARGE SCALE GENOMIC DNA]</scope>
    <source>
        <strain evidence="3">FD-172 SS1</strain>
    </source>
</reference>
<dbReference type="AlphaFoldDB" id="A0A067MHE3"/>
<dbReference type="Pfam" id="PF08315">
    <property type="entry name" value="cwf18"/>
    <property type="match status" value="1"/>
</dbReference>
<evidence type="ECO:0000313" key="2">
    <source>
        <dbReference type="EMBL" id="KDQ15203.1"/>
    </source>
</evidence>
<dbReference type="GO" id="GO:0005684">
    <property type="term" value="C:U2-type spliceosomal complex"/>
    <property type="evidence" value="ECO:0007669"/>
    <property type="project" value="TreeGrafter"/>
</dbReference>
<organism evidence="2 3">
    <name type="scientific">Botryobasidium botryosum (strain FD-172 SS1)</name>
    <dbReference type="NCBI Taxonomy" id="930990"/>
    <lineage>
        <taxon>Eukaryota</taxon>
        <taxon>Fungi</taxon>
        <taxon>Dikarya</taxon>
        <taxon>Basidiomycota</taxon>
        <taxon>Agaricomycotina</taxon>
        <taxon>Agaricomycetes</taxon>
        <taxon>Cantharellales</taxon>
        <taxon>Botryobasidiaceae</taxon>
        <taxon>Botryobasidium</taxon>
    </lineage>
</organism>
<sequence>MSTAWTARRAQTAMSTSLADASESRKQRLLALRQRKEQGPQDENGPDGVPFVFKPRNYDPETRTLKKRDANQEEEDTVEKNVAGLAEMIIAEDEEKRAQELDLLNIVPKRANWDLKRNMERKLAKLERKTQESIHTLIRQRLAAQKGEKGGDDLAASIKAQEQAAMKEDEDEDEDAADRLSDED</sequence>
<name>A0A067MHE3_BOTB1</name>
<dbReference type="InParanoid" id="A0A067MHE3"/>
<dbReference type="OrthoDB" id="10261348at2759"/>
<dbReference type="Proteomes" id="UP000027195">
    <property type="component" value="Unassembled WGS sequence"/>
</dbReference>
<evidence type="ECO:0000313" key="3">
    <source>
        <dbReference type="Proteomes" id="UP000027195"/>
    </source>
</evidence>
<protein>
    <recommendedName>
        <fullName evidence="4">Cwf18 pre-mRNA splicing factor</fullName>
    </recommendedName>
</protein>
<feature type="region of interest" description="Disordered" evidence="1">
    <location>
        <begin position="1"/>
        <end position="78"/>
    </location>
</feature>
<dbReference type="GO" id="GO:0071014">
    <property type="term" value="C:post-mRNA release spliceosomal complex"/>
    <property type="evidence" value="ECO:0007669"/>
    <property type="project" value="TreeGrafter"/>
</dbReference>
<dbReference type="STRING" id="930990.A0A067MHE3"/>
<proteinExistence type="predicted"/>
<dbReference type="FunCoup" id="A0A067MHE3">
    <property type="interactions" value="338"/>
</dbReference>
<gene>
    <name evidence="2" type="ORF">BOTBODRAFT_31868</name>
</gene>
<accession>A0A067MHE3</accession>
<evidence type="ECO:0008006" key="4">
    <source>
        <dbReference type="Google" id="ProtNLM"/>
    </source>
</evidence>
<dbReference type="PANTHER" id="PTHR31551:SF1">
    <property type="entry name" value="COILED-COIL DOMAIN-CONTAINING PROTEIN 12"/>
    <property type="match status" value="1"/>
</dbReference>
<evidence type="ECO:0000256" key="1">
    <source>
        <dbReference type="SAM" id="MobiDB-lite"/>
    </source>
</evidence>
<dbReference type="HOGENOM" id="CLU_091076_1_1_1"/>
<dbReference type="EMBL" id="KL198033">
    <property type="protein sequence ID" value="KDQ15203.1"/>
    <property type="molecule type" value="Genomic_DNA"/>
</dbReference>
<feature type="region of interest" description="Disordered" evidence="1">
    <location>
        <begin position="144"/>
        <end position="184"/>
    </location>
</feature>
<feature type="compositionally biased region" description="Basic and acidic residues" evidence="1">
    <location>
        <begin position="56"/>
        <end position="71"/>
    </location>
</feature>
<dbReference type="InterPro" id="IPR013169">
    <property type="entry name" value="mRNA_splic_Cwf18-like"/>
</dbReference>